<proteinExistence type="predicted"/>
<dbReference type="AlphaFoldDB" id="A0A7M7PU03"/>
<keyword evidence="4" id="KW-1185">Reference proteome</keyword>
<dbReference type="InterPro" id="IPR028002">
    <property type="entry name" value="Myb_DNA-bind_5"/>
</dbReference>
<dbReference type="PANTHER" id="PTHR21411:SF0">
    <property type="entry name" value="REGULATORY PROTEIN ZESTE"/>
    <property type="match status" value="1"/>
</dbReference>
<dbReference type="Proteomes" id="UP000007110">
    <property type="component" value="Unassembled WGS sequence"/>
</dbReference>
<reference evidence="4" key="1">
    <citation type="submission" date="2015-02" db="EMBL/GenBank/DDBJ databases">
        <title>Genome sequencing for Strongylocentrotus purpuratus.</title>
        <authorList>
            <person name="Murali S."/>
            <person name="Liu Y."/>
            <person name="Vee V."/>
            <person name="English A."/>
            <person name="Wang M."/>
            <person name="Skinner E."/>
            <person name="Han Y."/>
            <person name="Muzny D.M."/>
            <person name="Worley K.C."/>
            <person name="Gibbs R.A."/>
        </authorList>
    </citation>
    <scope>NUCLEOTIDE SEQUENCE</scope>
</reference>
<name>A0A7M7PU03_STRPU</name>
<protein>
    <recommendedName>
        <fullName evidence="2">Myb/SANT-like DNA-binding domain-containing protein</fullName>
    </recommendedName>
</protein>
<accession>A0A7M7PU03</accession>
<dbReference type="EnsemblMetazoa" id="XM_030999663">
    <property type="protein sequence ID" value="XP_030855523"/>
    <property type="gene ID" value="LOC115919099"/>
</dbReference>
<dbReference type="KEGG" id="spu:115919099"/>
<organism evidence="3 4">
    <name type="scientific">Strongylocentrotus purpuratus</name>
    <name type="common">Purple sea urchin</name>
    <dbReference type="NCBI Taxonomy" id="7668"/>
    <lineage>
        <taxon>Eukaryota</taxon>
        <taxon>Metazoa</taxon>
        <taxon>Echinodermata</taxon>
        <taxon>Eleutherozoa</taxon>
        <taxon>Echinozoa</taxon>
        <taxon>Echinoidea</taxon>
        <taxon>Euechinoidea</taxon>
        <taxon>Echinacea</taxon>
        <taxon>Camarodonta</taxon>
        <taxon>Echinidea</taxon>
        <taxon>Strongylocentrotidae</taxon>
        <taxon>Strongylocentrotus</taxon>
    </lineage>
</organism>
<reference evidence="3" key="2">
    <citation type="submission" date="2021-01" db="UniProtKB">
        <authorList>
            <consortium name="EnsemblMetazoa"/>
        </authorList>
    </citation>
    <scope>IDENTIFICATION</scope>
</reference>
<feature type="domain" description="Myb/SANT-like DNA-binding" evidence="2">
    <location>
        <begin position="5"/>
        <end position="80"/>
    </location>
</feature>
<dbReference type="PANTHER" id="PTHR21411">
    <property type="entry name" value="APONTIC"/>
    <property type="match status" value="1"/>
</dbReference>
<feature type="region of interest" description="Disordered" evidence="1">
    <location>
        <begin position="300"/>
        <end position="343"/>
    </location>
</feature>
<feature type="compositionally biased region" description="Polar residues" evidence="1">
    <location>
        <begin position="300"/>
        <end position="340"/>
    </location>
</feature>
<evidence type="ECO:0000259" key="2">
    <source>
        <dbReference type="Pfam" id="PF13873"/>
    </source>
</evidence>
<dbReference type="OrthoDB" id="10145136at2759"/>
<dbReference type="RefSeq" id="XP_030855523.1">
    <property type="nucleotide sequence ID" value="XM_030999663.1"/>
</dbReference>
<evidence type="ECO:0000313" key="3">
    <source>
        <dbReference type="EnsemblMetazoa" id="XP_030855523"/>
    </source>
</evidence>
<dbReference type="GeneID" id="115919099"/>
<dbReference type="InParanoid" id="A0A7M7PU03"/>
<sequence>MPKTGRFTIEERMAVLELIKPKVILLDAITSDAHSSDCKKEAWESITKEFIKDRPGRQDLTSKEIRELWRRMKHRARMDVRQSIQSAKVGHVRTISEADNNGWLPDHTGHKVIDINDLGLDMDTKFITDFVPLLEEEATVLETRNGVLLDKEKPGMVEKRRASNSMLPNETPKIVRTDLGAAPARNAGGDFFEVDIVEVLETSTSGVNAVLSDRSSPKLEAPSLLAKVNIPCGIQITSVVSQQPQFQPENTSQSVPLKFDQRMKTTTNSAMKPTMKPTMKSTMKSAVSSKLSLNKHSSITSNINSKMHSSRNPTMSSNKHPNMNSTMSSKMNATTPTAKGSSKDLTDLSIQFLKQEHEAKMELIRLKQAAAKAKNDTARAKRSAYDEKRMFYFEKRKKLHDGV</sequence>
<evidence type="ECO:0000256" key="1">
    <source>
        <dbReference type="SAM" id="MobiDB-lite"/>
    </source>
</evidence>
<dbReference type="Pfam" id="PF13873">
    <property type="entry name" value="Myb_DNA-bind_5"/>
    <property type="match status" value="1"/>
</dbReference>
<evidence type="ECO:0000313" key="4">
    <source>
        <dbReference type="Proteomes" id="UP000007110"/>
    </source>
</evidence>